<gene>
    <name evidence="6" type="ORF">GCM10023321_45600</name>
</gene>
<organism evidence="6 7">
    <name type="scientific">Pseudonocardia eucalypti</name>
    <dbReference type="NCBI Taxonomy" id="648755"/>
    <lineage>
        <taxon>Bacteria</taxon>
        <taxon>Bacillati</taxon>
        <taxon>Actinomycetota</taxon>
        <taxon>Actinomycetes</taxon>
        <taxon>Pseudonocardiales</taxon>
        <taxon>Pseudonocardiaceae</taxon>
        <taxon>Pseudonocardia</taxon>
    </lineage>
</organism>
<feature type="region of interest" description="Disordered" evidence="3">
    <location>
        <begin position="311"/>
        <end position="336"/>
    </location>
</feature>
<keyword evidence="4" id="KW-0812">Transmembrane</keyword>
<evidence type="ECO:0000256" key="4">
    <source>
        <dbReference type="SAM" id="Phobius"/>
    </source>
</evidence>
<sequence>MSEAGTGGRWALKRAAFVSIPLVVLVSAGALVAVHGAYDAPMTLTSSVREGQVSNMVTAKGAVSAAKSANLTFNRGGNVKSIDVKVGDKVKKGQKVAELGNGGAKRAVLQAQQTLAQQQAALDIILNDVNPDGLRKIYEYNKKSVDQARKNIDLKEEADRDIIERQERGLRQDRDAVQKAKDARDAIPGCHKGSPLADTIPGCSAALKAVADAENKYYADKTTYINAINSLKVNRGVLRSTYRAARTSAVTAYNTWNIAKTNRPNQILAARAQVANAQVAVANALGSLGDGFVYAPADGVVSAVNGAVGEFSPPSSGDSSVTPNSPGSQGRIPNVGDLASADQKALTGGQSPNAGLQAVLPAGSTLIQISGIDTFTVVAAFPEKDAVRITSGAQAKVTYEALAGKETDGTVASIAPVGSPGVNAAPVYYATILLKDAPKELKAGLTANVSVVTNTVENKAMVVPTSSVTEDDGKTFVHVPGADGKPVMKEFTRGKAGDDNTQVLSGLNKDEKVFVPDSGTLPLPASDDVPDVPAEQPLTVDSKDPEQKAAERAKLAVPAAVPAAAPPAALPMPEGNTFPGDPGELPAEPGDMGSAVPGDPNAGTAGTNPFAPMNNGASNGSITGPSN</sequence>
<evidence type="ECO:0000256" key="3">
    <source>
        <dbReference type="SAM" id="MobiDB-lite"/>
    </source>
</evidence>
<reference evidence="7" key="1">
    <citation type="journal article" date="2019" name="Int. J. Syst. Evol. Microbiol.">
        <title>The Global Catalogue of Microorganisms (GCM) 10K type strain sequencing project: providing services to taxonomists for standard genome sequencing and annotation.</title>
        <authorList>
            <consortium name="The Broad Institute Genomics Platform"/>
            <consortium name="The Broad Institute Genome Sequencing Center for Infectious Disease"/>
            <person name="Wu L."/>
            <person name="Ma J."/>
        </authorList>
    </citation>
    <scope>NUCLEOTIDE SEQUENCE [LARGE SCALE GENOMIC DNA]</scope>
    <source>
        <strain evidence="7">JCM 18303</strain>
    </source>
</reference>
<comment type="subcellular location">
    <subcellularLocation>
        <location evidence="1">Cell envelope</location>
    </subcellularLocation>
</comment>
<dbReference type="Proteomes" id="UP001428817">
    <property type="component" value="Unassembled WGS sequence"/>
</dbReference>
<dbReference type="PANTHER" id="PTHR32347:SF23">
    <property type="entry name" value="BLL5650 PROTEIN"/>
    <property type="match status" value="1"/>
</dbReference>
<name>A0ABP9QGH1_9PSEU</name>
<accession>A0ABP9QGH1</accession>
<keyword evidence="4" id="KW-1133">Transmembrane helix</keyword>
<feature type="compositionally biased region" description="Basic and acidic residues" evidence="3">
    <location>
        <begin position="171"/>
        <end position="185"/>
    </location>
</feature>
<feature type="compositionally biased region" description="Polar residues" evidence="3">
    <location>
        <begin position="313"/>
        <end position="328"/>
    </location>
</feature>
<feature type="region of interest" description="Disordered" evidence="3">
    <location>
        <begin position="171"/>
        <end position="191"/>
    </location>
</feature>
<evidence type="ECO:0000313" key="6">
    <source>
        <dbReference type="EMBL" id="GAA5161410.1"/>
    </source>
</evidence>
<keyword evidence="7" id="KW-1185">Reference proteome</keyword>
<evidence type="ECO:0000256" key="1">
    <source>
        <dbReference type="ARBA" id="ARBA00004196"/>
    </source>
</evidence>
<dbReference type="Gene3D" id="2.40.420.20">
    <property type="match status" value="1"/>
</dbReference>
<dbReference type="Pfam" id="PF25954">
    <property type="entry name" value="Beta-barrel_RND_2"/>
    <property type="match status" value="1"/>
</dbReference>
<evidence type="ECO:0000313" key="7">
    <source>
        <dbReference type="Proteomes" id="UP001428817"/>
    </source>
</evidence>
<dbReference type="EMBL" id="BAABJP010000024">
    <property type="protein sequence ID" value="GAA5161410.1"/>
    <property type="molecule type" value="Genomic_DNA"/>
</dbReference>
<evidence type="ECO:0000256" key="2">
    <source>
        <dbReference type="ARBA" id="ARBA00023054"/>
    </source>
</evidence>
<feature type="transmembrane region" description="Helical" evidence="4">
    <location>
        <begin position="15"/>
        <end position="38"/>
    </location>
</feature>
<dbReference type="Gene3D" id="2.40.30.170">
    <property type="match status" value="1"/>
</dbReference>
<dbReference type="PANTHER" id="PTHR32347">
    <property type="entry name" value="EFFLUX SYSTEM COMPONENT YKNX-RELATED"/>
    <property type="match status" value="1"/>
</dbReference>
<comment type="caution">
    <text evidence="6">The sequence shown here is derived from an EMBL/GenBank/DDBJ whole genome shotgun (WGS) entry which is preliminary data.</text>
</comment>
<dbReference type="Gene3D" id="2.40.50.100">
    <property type="match status" value="1"/>
</dbReference>
<feature type="region of interest" description="Disordered" evidence="3">
    <location>
        <begin position="508"/>
        <end position="627"/>
    </location>
</feature>
<evidence type="ECO:0000259" key="5">
    <source>
        <dbReference type="Pfam" id="PF25954"/>
    </source>
</evidence>
<keyword evidence="4" id="KW-0472">Membrane</keyword>
<proteinExistence type="predicted"/>
<feature type="compositionally biased region" description="Basic and acidic residues" evidence="3">
    <location>
        <begin position="541"/>
        <end position="554"/>
    </location>
</feature>
<keyword evidence="2" id="KW-0175">Coiled coil</keyword>
<feature type="domain" description="CusB-like beta-barrel" evidence="5">
    <location>
        <begin position="377"/>
        <end position="453"/>
    </location>
</feature>
<dbReference type="InterPro" id="IPR058792">
    <property type="entry name" value="Beta-barrel_RND_2"/>
</dbReference>
<protein>
    <recommendedName>
        <fullName evidence="5">CusB-like beta-barrel domain-containing protein</fullName>
    </recommendedName>
</protein>
<dbReference type="InterPro" id="IPR050465">
    <property type="entry name" value="UPF0194_transport"/>
</dbReference>
<feature type="compositionally biased region" description="Polar residues" evidence="3">
    <location>
        <begin position="615"/>
        <end position="627"/>
    </location>
</feature>